<dbReference type="SUPFAM" id="SSF50969">
    <property type="entry name" value="YVTN repeat-like/Quinoprotein amine dehydrogenase"/>
    <property type="match status" value="1"/>
</dbReference>
<protein>
    <submittedName>
        <fullName evidence="2">Glutamine cyclotransferase</fullName>
    </submittedName>
</protein>
<sequence length="359" mass="40480">MPKFYLFYLIPFIVLVCTANSCQTQNGSTWFAIRDRENRSVFRLNDTLHLEISGSKAGRIADSAEWMINGEAIGKGLHLDLPALEMGLGGKKITTRVWQEEKEFETTAEVVILSDIEPAALAYEVINTYPHDTTAYTQGLFYKDGHLYESTGRKGESTLRLTTINGKVLRQATLPDDIFGEGACLLEDKIYQLSWKDKRGFIYNMNLEKTGEFAYPEPFDGWGLSTDGRYLILSDGSHLIRFLDPRDSMKVVRTIEVFDDEHPVKLLNELEYVNGILYANVYTKDYIVGIDPASGKVLLEIDLAGLLPDKAHYKGFDKYNYVLNGIAHDPSSGHFYLAGKKWPLLFEVRFSKAGAMAGR</sequence>
<reference evidence="2 3" key="1">
    <citation type="submission" date="2019-03" db="EMBL/GenBank/DDBJ databases">
        <title>Genomic Encyclopedia of Type Strains, Phase IV (KMG-IV): sequencing the most valuable type-strain genomes for metagenomic binning, comparative biology and taxonomic classification.</title>
        <authorList>
            <person name="Goeker M."/>
        </authorList>
    </citation>
    <scope>NUCLEOTIDE SEQUENCE [LARGE SCALE GENOMIC DNA]</scope>
    <source>
        <strain evidence="2 3">DSM 21100</strain>
    </source>
</reference>
<name>A0A4R3KZE7_9SPHI</name>
<evidence type="ECO:0000313" key="2">
    <source>
        <dbReference type="EMBL" id="TCS90000.1"/>
    </source>
</evidence>
<dbReference type="PANTHER" id="PTHR31270">
    <property type="entry name" value="GLUTAMINYL-PEPTIDE CYCLOTRANSFERASE"/>
    <property type="match status" value="1"/>
</dbReference>
<comment type="caution">
    <text evidence="2">The sequence shown here is derived from an EMBL/GenBank/DDBJ whole genome shotgun (WGS) entry which is preliminary data.</text>
</comment>
<feature type="chain" id="PRO_5020387037" evidence="1">
    <location>
        <begin position="22"/>
        <end position="359"/>
    </location>
</feature>
<dbReference type="Proteomes" id="UP000295807">
    <property type="component" value="Unassembled WGS sequence"/>
</dbReference>
<dbReference type="Pfam" id="PF05096">
    <property type="entry name" value="Glu_cyclase_2"/>
    <property type="match status" value="1"/>
</dbReference>
<dbReference type="PANTHER" id="PTHR31270:SF1">
    <property type="entry name" value="GLUTAMINYL-PEPTIDE CYCLOTRANSFERASE"/>
    <property type="match status" value="1"/>
</dbReference>
<dbReference type="AlphaFoldDB" id="A0A4R3KZE7"/>
<dbReference type="GO" id="GO:0016603">
    <property type="term" value="F:glutaminyl-peptide cyclotransferase activity"/>
    <property type="evidence" value="ECO:0007669"/>
    <property type="project" value="InterPro"/>
</dbReference>
<keyword evidence="2" id="KW-0808">Transferase</keyword>
<organism evidence="2 3">
    <name type="scientific">Anseongella ginsenosidimutans</name>
    <dbReference type="NCBI Taxonomy" id="496056"/>
    <lineage>
        <taxon>Bacteria</taxon>
        <taxon>Pseudomonadati</taxon>
        <taxon>Bacteroidota</taxon>
        <taxon>Sphingobacteriia</taxon>
        <taxon>Sphingobacteriales</taxon>
        <taxon>Sphingobacteriaceae</taxon>
        <taxon>Anseongella</taxon>
    </lineage>
</organism>
<accession>A0A4R3KZE7</accession>
<evidence type="ECO:0000256" key="1">
    <source>
        <dbReference type="SAM" id="SignalP"/>
    </source>
</evidence>
<proteinExistence type="predicted"/>
<keyword evidence="3" id="KW-1185">Reference proteome</keyword>
<dbReference type="EMBL" id="SMAD01000001">
    <property type="protein sequence ID" value="TCS90000.1"/>
    <property type="molecule type" value="Genomic_DNA"/>
</dbReference>
<dbReference type="InterPro" id="IPR007788">
    <property type="entry name" value="QCT"/>
</dbReference>
<dbReference type="RefSeq" id="WP_158640503.1">
    <property type="nucleotide sequence ID" value="NZ_CP042432.1"/>
</dbReference>
<dbReference type="InterPro" id="IPR011044">
    <property type="entry name" value="Quino_amine_DH_bsu"/>
</dbReference>
<evidence type="ECO:0000313" key="3">
    <source>
        <dbReference type="Proteomes" id="UP000295807"/>
    </source>
</evidence>
<keyword evidence="1" id="KW-0732">Signal</keyword>
<gene>
    <name evidence="2" type="ORF">EDD80_101198</name>
</gene>
<feature type="signal peptide" evidence="1">
    <location>
        <begin position="1"/>
        <end position="21"/>
    </location>
</feature>